<feature type="region of interest" description="Disordered" evidence="1">
    <location>
        <begin position="42"/>
        <end position="109"/>
    </location>
</feature>
<protein>
    <recommendedName>
        <fullName evidence="4">Lipoprotein</fullName>
    </recommendedName>
</protein>
<evidence type="ECO:0000313" key="2">
    <source>
        <dbReference type="EMBL" id="RMA76007.1"/>
    </source>
</evidence>
<dbReference type="RefSeq" id="WP_121925377.1">
    <property type="nucleotide sequence ID" value="NZ_CBCSGA010000003.1"/>
</dbReference>
<feature type="compositionally biased region" description="Polar residues" evidence="1">
    <location>
        <begin position="42"/>
        <end position="61"/>
    </location>
</feature>
<evidence type="ECO:0000313" key="3">
    <source>
        <dbReference type="Proteomes" id="UP000280368"/>
    </source>
</evidence>
<evidence type="ECO:0008006" key="4">
    <source>
        <dbReference type="Google" id="ProtNLM"/>
    </source>
</evidence>
<sequence length="143" mass="14854">MKYYISLLFASSLLITSCKNDTEEKNSNVRGTVVPFTEVGNQMKAQSQSATTDQNSQNMNPSAVAAGMNPAHGQPGHRCEIPVGAPLNGAAPSNTPQKVTAPTPTVTTTTTPAETVVTAEGMNPPHGQANHRCDIAVGAPLTP</sequence>
<feature type="compositionally biased region" description="Low complexity" evidence="1">
    <location>
        <begin position="99"/>
        <end position="109"/>
    </location>
</feature>
<name>A0A3L9ZUG4_9FLAO</name>
<gene>
    <name evidence="2" type="ORF">BC961_1719</name>
</gene>
<dbReference type="PROSITE" id="PS51257">
    <property type="entry name" value="PROKAR_LIPOPROTEIN"/>
    <property type="match status" value="1"/>
</dbReference>
<organism evidence="2 3">
    <name type="scientific">Flavobacterium weaverense</name>
    <dbReference type="NCBI Taxonomy" id="271156"/>
    <lineage>
        <taxon>Bacteria</taxon>
        <taxon>Pseudomonadati</taxon>
        <taxon>Bacteroidota</taxon>
        <taxon>Flavobacteriia</taxon>
        <taxon>Flavobacteriales</taxon>
        <taxon>Flavobacteriaceae</taxon>
        <taxon>Flavobacterium</taxon>
    </lineage>
</organism>
<dbReference type="EMBL" id="REFH01000009">
    <property type="protein sequence ID" value="RMA76007.1"/>
    <property type="molecule type" value="Genomic_DNA"/>
</dbReference>
<evidence type="ECO:0000256" key="1">
    <source>
        <dbReference type="SAM" id="MobiDB-lite"/>
    </source>
</evidence>
<dbReference type="OrthoDB" id="678557at2"/>
<accession>A0A3L9ZUG4</accession>
<reference evidence="2 3" key="1">
    <citation type="submission" date="2018-10" db="EMBL/GenBank/DDBJ databases">
        <title>Genomic Encyclopedia of Archaeal and Bacterial Type Strains, Phase II (KMG-II): from individual species to whole genera.</title>
        <authorList>
            <person name="Goeker M."/>
        </authorList>
    </citation>
    <scope>NUCLEOTIDE SEQUENCE [LARGE SCALE GENOMIC DNA]</scope>
    <source>
        <strain evidence="2 3">DSM 19727</strain>
    </source>
</reference>
<comment type="caution">
    <text evidence="2">The sequence shown here is derived from an EMBL/GenBank/DDBJ whole genome shotgun (WGS) entry which is preliminary data.</text>
</comment>
<dbReference type="AlphaFoldDB" id="A0A3L9ZUG4"/>
<dbReference type="Proteomes" id="UP000280368">
    <property type="component" value="Unassembled WGS sequence"/>
</dbReference>
<keyword evidence="3" id="KW-1185">Reference proteome</keyword>
<proteinExistence type="predicted"/>